<dbReference type="InterPro" id="IPR050465">
    <property type="entry name" value="UPF0194_transport"/>
</dbReference>
<evidence type="ECO:0000256" key="4">
    <source>
        <dbReference type="SAM" id="SignalP"/>
    </source>
</evidence>
<dbReference type="Gene3D" id="2.40.30.170">
    <property type="match status" value="1"/>
</dbReference>
<dbReference type="PROSITE" id="PS51257">
    <property type="entry name" value="PROKAR_LIPOPROTEIN"/>
    <property type="match status" value="1"/>
</dbReference>
<keyword evidence="4" id="KW-0732">Signal</keyword>
<reference evidence="6 7" key="1">
    <citation type="submission" date="2021-03" db="EMBL/GenBank/DDBJ databases">
        <title>Genomic Encyclopedia of Type Strains, Phase IV (KMG-IV): sequencing the most valuable type-strain genomes for metagenomic binning, comparative biology and taxonomic classification.</title>
        <authorList>
            <person name="Goeker M."/>
        </authorList>
    </citation>
    <scope>NUCLEOTIDE SEQUENCE [LARGE SCALE GENOMIC DNA]</scope>
    <source>
        <strain evidence="6 7">DSM 24004</strain>
    </source>
</reference>
<proteinExistence type="predicted"/>
<dbReference type="EMBL" id="JAGGKS010000005">
    <property type="protein sequence ID" value="MBP1926007.1"/>
    <property type="molecule type" value="Genomic_DNA"/>
</dbReference>
<dbReference type="SUPFAM" id="SSF111369">
    <property type="entry name" value="HlyD-like secretion proteins"/>
    <property type="match status" value="2"/>
</dbReference>
<dbReference type="Proteomes" id="UP001519342">
    <property type="component" value="Unassembled WGS sequence"/>
</dbReference>
<evidence type="ECO:0000256" key="2">
    <source>
        <dbReference type="ARBA" id="ARBA00023054"/>
    </source>
</evidence>
<dbReference type="SUPFAM" id="SSF56954">
    <property type="entry name" value="Outer membrane efflux proteins (OEP)"/>
    <property type="match status" value="1"/>
</dbReference>
<dbReference type="PANTHER" id="PTHR32347">
    <property type="entry name" value="EFFLUX SYSTEM COMPONENT YKNX-RELATED"/>
    <property type="match status" value="1"/>
</dbReference>
<feature type="coiled-coil region" evidence="3">
    <location>
        <begin position="238"/>
        <end position="265"/>
    </location>
</feature>
<feature type="chain" id="PRO_5047526659" evidence="4">
    <location>
        <begin position="19"/>
        <end position="387"/>
    </location>
</feature>
<dbReference type="RefSeq" id="WP_209511745.1">
    <property type="nucleotide sequence ID" value="NZ_JAGGKS010000005.1"/>
</dbReference>
<evidence type="ECO:0000256" key="1">
    <source>
        <dbReference type="ARBA" id="ARBA00004196"/>
    </source>
</evidence>
<evidence type="ECO:0000313" key="7">
    <source>
        <dbReference type="Proteomes" id="UP001519342"/>
    </source>
</evidence>
<name>A0ABS4GER2_9FIRM</name>
<sequence length="387" mass="42242">MKKVFFLLLFIFTLSLSACGEKTDLELSGTIEATQIDINSEVSGKIIEILLEEGDIVHKDDVIALIEATSNEIQVRKSMALLKVAEATLDELKSGTRAQSLKKAEAEVKGAKAKLDEIKKGARVEEIAKAESLYQQALDVVKSSQTNYDYKSSNFERTKELFDTGVVSQQQLDDTQNALDQAKQQLTNANNNLDVSKSQLDLVKSGSTPEAISVAEANYESVLAQYNLLNEGATIQAIQIGEANVEQLQASLDSAKLQLEKCTIKSPVDGILLNKAIDVGQVVTTGTNIISVQENNEYWIKVYVPQKYNSKVKLNQNVIIRTSALPNNDIAGTIVYKSPKAEFTPKNIETTKAKENDTVIAVKVRIDSNISDLSAGMIANVIITGVE</sequence>
<dbReference type="Pfam" id="PF25917">
    <property type="entry name" value="BSH_RND"/>
    <property type="match status" value="1"/>
</dbReference>
<dbReference type="PANTHER" id="PTHR32347:SF23">
    <property type="entry name" value="BLL5650 PROTEIN"/>
    <property type="match status" value="1"/>
</dbReference>
<organism evidence="6 7">
    <name type="scientific">Sedimentibacter acidaminivorans</name>
    <dbReference type="NCBI Taxonomy" id="913099"/>
    <lineage>
        <taxon>Bacteria</taxon>
        <taxon>Bacillati</taxon>
        <taxon>Bacillota</taxon>
        <taxon>Tissierellia</taxon>
        <taxon>Sedimentibacter</taxon>
    </lineage>
</organism>
<evidence type="ECO:0000313" key="6">
    <source>
        <dbReference type="EMBL" id="MBP1926007.1"/>
    </source>
</evidence>
<evidence type="ECO:0000256" key="3">
    <source>
        <dbReference type="SAM" id="Coils"/>
    </source>
</evidence>
<keyword evidence="2 3" id="KW-0175">Coiled coil</keyword>
<dbReference type="Gene3D" id="1.10.287.470">
    <property type="entry name" value="Helix hairpin bin"/>
    <property type="match status" value="1"/>
</dbReference>
<evidence type="ECO:0000259" key="5">
    <source>
        <dbReference type="Pfam" id="PF25917"/>
    </source>
</evidence>
<feature type="coiled-coil region" evidence="3">
    <location>
        <begin position="172"/>
        <end position="199"/>
    </location>
</feature>
<keyword evidence="7" id="KW-1185">Reference proteome</keyword>
<dbReference type="Gene3D" id="2.40.50.100">
    <property type="match status" value="1"/>
</dbReference>
<dbReference type="InterPro" id="IPR058625">
    <property type="entry name" value="MdtA-like_BSH"/>
</dbReference>
<feature type="domain" description="Multidrug resistance protein MdtA-like barrel-sandwich hybrid" evidence="5">
    <location>
        <begin position="35"/>
        <end position="288"/>
    </location>
</feature>
<comment type="subcellular location">
    <subcellularLocation>
        <location evidence="1">Cell envelope</location>
    </subcellularLocation>
</comment>
<protein>
    <submittedName>
        <fullName evidence="6">HlyD family secretion protein</fullName>
    </submittedName>
</protein>
<comment type="caution">
    <text evidence="6">The sequence shown here is derived from an EMBL/GenBank/DDBJ whole genome shotgun (WGS) entry which is preliminary data.</text>
</comment>
<gene>
    <name evidence="6" type="ORF">J2Z76_001871</name>
</gene>
<feature type="signal peptide" evidence="4">
    <location>
        <begin position="1"/>
        <end position="18"/>
    </location>
</feature>
<accession>A0ABS4GER2</accession>